<dbReference type="Proteomes" id="UP001172082">
    <property type="component" value="Unassembled WGS sequence"/>
</dbReference>
<keyword evidence="1" id="KW-1133">Transmembrane helix</keyword>
<reference evidence="3" key="1">
    <citation type="submission" date="2023-06" db="EMBL/GenBank/DDBJ databases">
        <title>Genomic of Parafulvivirga corallium.</title>
        <authorList>
            <person name="Wang G."/>
        </authorList>
    </citation>
    <scope>NUCLEOTIDE SEQUENCE</scope>
    <source>
        <strain evidence="3">BMA10</strain>
    </source>
</reference>
<protein>
    <submittedName>
        <fullName evidence="3">Class I SAM-dependent methyltransferase</fullName>
    </submittedName>
</protein>
<dbReference type="Pfam" id="PF08241">
    <property type="entry name" value="Methyltransf_11"/>
    <property type="match status" value="1"/>
</dbReference>
<evidence type="ECO:0000313" key="3">
    <source>
        <dbReference type="EMBL" id="MDN5200449.1"/>
    </source>
</evidence>
<accession>A0ABT8KID1</accession>
<evidence type="ECO:0000313" key="4">
    <source>
        <dbReference type="Proteomes" id="UP001172082"/>
    </source>
</evidence>
<organism evidence="3 4">
    <name type="scientific">Splendidivirga corallicola</name>
    <dbReference type="NCBI Taxonomy" id="3051826"/>
    <lineage>
        <taxon>Bacteria</taxon>
        <taxon>Pseudomonadati</taxon>
        <taxon>Bacteroidota</taxon>
        <taxon>Cytophagia</taxon>
        <taxon>Cytophagales</taxon>
        <taxon>Splendidivirgaceae</taxon>
        <taxon>Splendidivirga</taxon>
    </lineage>
</organism>
<dbReference type="RefSeq" id="WP_346750474.1">
    <property type="nucleotide sequence ID" value="NZ_JAUJEA010000001.1"/>
</dbReference>
<dbReference type="CDD" id="cd02440">
    <property type="entry name" value="AdoMet_MTases"/>
    <property type="match status" value="1"/>
</dbReference>
<feature type="domain" description="Methyltransferase type 11" evidence="2">
    <location>
        <begin position="37"/>
        <end position="122"/>
    </location>
</feature>
<dbReference type="GO" id="GO:0032259">
    <property type="term" value="P:methylation"/>
    <property type="evidence" value="ECO:0007669"/>
    <property type="project" value="UniProtKB-KW"/>
</dbReference>
<keyword evidence="3" id="KW-0489">Methyltransferase</keyword>
<keyword evidence="1" id="KW-0472">Membrane</keyword>
<keyword evidence="1" id="KW-0812">Transmembrane</keyword>
<dbReference type="SUPFAM" id="SSF53335">
    <property type="entry name" value="S-adenosyl-L-methionine-dependent methyltransferases"/>
    <property type="match status" value="1"/>
</dbReference>
<comment type="caution">
    <text evidence="3">The sequence shown here is derived from an EMBL/GenBank/DDBJ whole genome shotgun (WGS) entry which is preliminary data.</text>
</comment>
<sequence>MKRNLSKDNIPENTSKNTHNVVFELLFEDKDTNIVMDIPSGAGAFTKRLLDANKEVHSADIQNILQVDNPNFQVSDMNKTLPFEDGKFCAVVCIDGIEHIERQYDFIRECHRVLRKGGKLILSTPNISSIRSRWRWLTTGHHNKCKAPLNEVKPTPLHHIGMISFHEMRYLLHSNGFTITSIRTNRIKLVSWLYALWMPLLYISTSLVYKKEEKDPDQRKRNKEIKKQMFSSPILFGETMIIKATKH</sequence>
<dbReference type="InterPro" id="IPR029063">
    <property type="entry name" value="SAM-dependent_MTases_sf"/>
</dbReference>
<dbReference type="EMBL" id="JAUJEA010000001">
    <property type="protein sequence ID" value="MDN5200449.1"/>
    <property type="molecule type" value="Genomic_DNA"/>
</dbReference>
<dbReference type="InterPro" id="IPR013216">
    <property type="entry name" value="Methyltransf_11"/>
</dbReference>
<proteinExistence type="predicted"/>
<keyword evidence="3" id="KW-0808">Transferase</keyword>
<dbReference type="Gene3D" id="3.40.50.150">
    <property type="entry name" value="Vaccinia Virus protein VP39"/>
    <property type="match status" value="1"/>
</dbReference>
<name>A0ABT8KID1_9BACT</name>
<dbReference type="GO" id="GO:0008168">
    <property type="term" value="F:methyltransferase activity"/>
    <property type="evidence" value="ECO:0007669"/>
    <property type="project" value="UniProtKB-KW"/>
</dbReference>
<keyword evidence="4" id="KW-1185">Reference proteome</keyword>
<gene>
    <name evidence="3" type="ORF">QQ008_03730</name>
</gene>
<feature type="transmembrane region" description="Helical" evidence="1">
    <location>
        <begin position="189"/>
        <end position="209"/>
    </location>
</feature>
<evidence type="ECO:0000256" key="1">
    <source>
        <dbReference type="SAM" id="Phobius"/>
    </source>
</evidence>
<evidence type="ECO:0000259" key="2">
    <source>
        <dbReference type="Pfam" id="PF08241"/>
    </source>
</evidence>